<evidence type="ECO:0000313" key="2">
    <source>
        <dbReference type="EMBL" id="KAK2874646.1"/>
    </source>
</evidence>
<evidence type="ECO:0000256" key="1">
    <source>
        <dbReference type="SAM" id="SignalP"/>
    </source>
</evidence>
<dbReference type="AlphaFoldDB" id="A0AA88TES3"/>
<accession>A0AA88TES3</accession>
<proteinExistence type="predicted"/>
<organism evidence="2 3">
    <name type="scientific">Cirrhinus molitorella</name>
    <name type="common">mud carp</name>
    <dbReference type="NCBI Taxonomy" id="172907"/>
    <lineage>
        <taxon>Eukaryota</taxon>
        <taxon>Metazoa</taxon>
        <taxon>Chordata</taxon>
        <taxon>Craniata</taxon>
        <taxon>Vertebrata</taxon>
        <taxon>Euteleostomi</taxon>
        <taxon>Actinopterygii</taxon>
        <taxon>Neopterygii</taxon>
        <taxon>Teleostei</taxon>
        <taxon>Ostariophysi</taxon>
        <taxon>Cypriniformes</taxon>
        <taxon>Cyprinidae</taxon>
        <taxon>Labeoninae</taxon>
        <taxon>Labeonini</taxon>
        <taxon>Cirrhinus</taxon>
    </lineage>
</organism>
<protein>
    <recommendedName>
        <fullName evidence="4">Secreted protein</fullName>
    </recommendedName>
</protein>
<dbReference type="Proteomes" id="UP001187343">
    <property type="component" value="Unassembled WGS sequence"/>
</dbReference>
<gene>
    <name evidence="2" type="ORF">Q8A67_021799</name>
</gene>
<sequence>MGAFIIVAWFVLLSDLQILCESVQMNRLKRIIDSLKGCSKMKSMQCYTHIHNSEKRPFVHKEPEWTSCWVGLEIVCPTIKDNELIHITAFHVLFSIHVIQEHLATVSTTGDEQ</sequence>
<evidence type="ECO:0008006" key="4">
    <source>
        <dbReference type="Google" id="ProtNLM"/>
    </source>
</evidence>
<name>A0AA88TES3_9TELE</name>
<reference evidence="2" key="1">
    <citation type="submission" date="2023-08" db="EMBL/GenBank/DDBJ databases">
        <title>Chromosome-level Genome Assembly of mud carp (Cirrhinus molitorella).</title>
        <authorList>
            <person name="Liu H."/>
        </authorList>
    </citation>
    <scope>NUCLEOTIDE SEQUENCE</scope>
    <source>
        <strain evidence="2">Prfri</strain>
        <tissue evidence="2">Muscle</tissue>
    </source>
</reference>
<keyword evidence="3" id="KW-1185">Reference proteome</keyword>
<feature type="signal peptide" evidence="1">
    <location>
        <begin position="1"/>
        <end position="22"/>
    </location>
</feature>
<dbReference type="EMBL" id="JAUYZG010000021">
    <property type="protein sequence ID" value="KAK2874646.1"/>
    <property type="molecule type" value="Genomic_DNA"/>
</dbReference>
<feature type="chain" id="PRO_5041739246" description="Secreted protein" evidence="1">
    <location>
        <begin position="23"/>
        <end position="113"/>
    </location>
</feature>
<comment type="caution">
    <text evidence="2">The sequence shown here is derived from an EMBL/GenBank/DDBJ whole genome shotgun (WGS) entry which is preliminary data.</text>
</comment>
<evidence type="ECO:0000313" key="3">
    <source>
        <dbReference type="Proteomes" id="UP001187343"/>
    </source>
</evidence>
<keyword evidence="1" id="KW-0732">Signal</keyword>